<reference evidence="2" key="2">
    <citation type="submission" date="2015-01" db="EMBL/GenBank/DDBJ databases">
        <title>Evolutionary Origins and Diversification of the Mycorrhizal Mutualists.</title>
        <authorList>
            <consortium name="DOE Joint Genome Institute"/>
            <consortium name="Mycorrhizal Genomics Consortium"/>
            <person name="Kohler A."/>
            <person name="Kuo A."/>
            <person name="Nagy L.G."/>
            <person name="Floudas D."/>
            <person name="Copeland A."/>
            <person name="Barry K.W."/>
            <person name="Cichocki N."/>
            <person name="Veneault-Fourrey C."/>
            <person name="LaButti K."/>
            <person name="Lindquist E.A."/>
            <person name="Lipzen A."/>
            <person name="Lundell T."/>
            <person name="Morin E."/>
            <person name="Murat C."/>
            <person name="Riley R."/>
            <person name="Ohm R."/>
            <person name="Sun H."/>
            <person name="Tunlid A."/>
            <person name="Henrissat B."/>
            <person name="Grigoriev I.V."/>
            <person name="Hibbett D.S."/>
            <person name="Martin F."/>
        </authorList>
    </citation>
    <scope>NUCLEOTIDE SEQUENCE [LARGE SCALE GENOMIC DNA]</scope>
    <source>
        <strain evidence="2">F 1598</strain>
    </source>
</reference>
<dbReference type="InParanoid" id="A0A0C3F3A3"/>
<accession>A0A0C3F3A3</accession>
<protein>
    <submittedName>
        <fullName evidence="1">Uncharacterized protein</fullName>
    </submittedName>
</protein>
<organism evidence="1 2">
    <name type="scientific">Piloderma croceum (strain F 1598)</name>
    <dbReference type="NCBI Taxonomy" id="765440"/>
    <lineage>
        <taxon>Eukaryota</taxon>
        <taxon>Fungi</taxon>
        <taxon>Dikarya</taxon>
        <taxon>Basidiomycota</taxon>
        <taxon>Agaricomycotina</taxon>
        <taxon>Agaricomycetes</taxon>
        <taxon>Agaricomycetidae</taxon>
        <taxon>Atheliales</taxon>
        <taxon>Atheliaceae</taxon>
        <taxon>Piloderma</taxon>
    </lineage>
</organism>
<dbReference type="Proteomes" id="UP000054166">
    <property type="component" value="Unassembled WGS sequence"/>
</dbReference>
<evidence type="ECO:0000313" key="1">
    <source>
        <dbReference type="EMBL" id="KIM74421.1"/>
    </source>
</evidence>
<dbReference type="AlphaFoldDB" id="A0A0C3F3A3"/>
<gene>
    <name evidence="1" type="ORF">PILCRDRAFT_828270</name>
</gene>
<proteinExistence type="predicted"/>
<name>A0A0C3F3A3_PILCF</name>
<feature type="non-terminal residue" evidence="1">
    <location>
        <position position="1"/>
    </location>
</feature>
<keyword evidence="2" id="KW-1185">Reference proteome</keyword>
<dbReference type="HOGENOM" id="CLU_3056095_0_0_1"/>
<evidence type="ECO:0000313" key="2">
    <source>
        <dbReference type="Proteomes" id="UP000054166"/>
    </source>
</evidence>
<reference evidence="1 2" key="1">
    <citation type="submission" date="2014-04" db="EMBL/GenBank/DDBJ databases">
        <authorList>
            <consortium name="DOE Joint Genome Institute"/>
            <person name="Kuo A."/>
            <person name="Tarkka M."/>
            <person name="Buscot F."/>
            <person name="Kohler A."/>
            <person name="Nagy L.G."/>
            <person name="Floudas D."/>
            <person name="Copeland A."/>
            <person name="Barry K.W."/>
            <person name="Cichocki N."/>
            <person name="Veneault-Fourrey C."/>
            <person name="LaButti K."/>
            <person name="Lindquist E.A."/>
            <person name="Lipzen A."/>
            <person name="Lundell T."/>
            <person name="Morin E."/>
            <person name="Murat C."/>
            <person name="Sun H."/>
            <person name="Tunlid A."/>
            <person name="Henrissat B."/>
            <person name="Grigoriev I.V."/>
            <person name="Hibbett D.S."/>
            <person name="Martin F."/>
            <person name="Nordberg H.P."/>
            <person name="Cantor M.N."/>
            <person name="Hua S.X."/>
        </authorList>
    </citation>
    <scope>NUCLEOTIDE SEQUENCE [LARGE SCALE GENOMIC DNA]</scope>
    <source>
        <strain evidence="1 2">F 1598</strain>
    </source>
</reference>
<sequence length="54" mass="5738">TQVLSNLCITLRFQRLGSTINYQCNCSGCNILSAPWCASAGKPDTFGTSVVEPA</sequence>
<dbReference type="EMBL" id="KN833061">
    <property type="protein sequence ID" value="KIM74421.1"/>
    <property type="molecule type" value="Genomic_DNA"/>
</dbReference>